<evidence type="ECO:0000256" key="1">
    <source>
        <dbReference type="ARBA" id="ARBA00004651"/>
    </source>
</evidence>
<feature type="transmembrane region" description="Helical" evidence="8">
    <location>
        <begin position="372"/>
        <end position="392"/>
    </location>
</feature>
<dbReference type="EMBL" id="SRRZ01000005">
    <property type="protein sequence ID" value="NQE32785.1"/>
    <property type="molecule type" value="Genomic_DNA"/>
</dbReference>
<feature type="transmembrane region" description="Helical" evidence="8">
    <location>
        <begin position="103"/>
        <end position="126"/>
    </location>
</feature>
<dbReference type="InterPro" id="IPR004812">
    <property type="entry name" value="Efflux_drug-R_Bcr/CmlA"/>
</dbReference>
<dbReference type="InterPro" id="IPR036259">
    <property type="entry name" value="MFS_trans_sf"/>
</dbReference>
<evidence type="ECO:0000259" key="9">
    <source>
        <dbReference type="PROSITE" id="PS50850"/>
    </source>
</evidence>
<dbReference type="PROSITE" id="PS50850">
    <property type="entry name" value="MFS"/>
    <property type="match status" value="1"/>
</dbReference>
<evidence type="ECO:0000256" key="4">
    <source>
        <dbReference type="ARBA" id="ARBA00022475"/>
    </source>
</evidence>
<feature type="transmembrane region" description="Helical" evidence="8">
    <location>
        <begin position="205"/>
        <end position="231"/>
    </location>
</feature>
<dbReference type="NCBIfam" id="TIGR00710">
    <property type="entry name" value="efflux_Bcr_CflA"/>
    <property type="match status" value="1"/>
</dbReference>
<comment type="subcellular location">
    <subcellularLocation>
        <location evidence="1">Cell membrane</location>
        <topology evidence="1">Multi-pass membrane protein</topology>
    </subcellularLocation>
</comment>
<name>A0ABX2CQY0_9CYAN</name>
<dbReference type="Gene3D" id="1.20.1720.10">
    <property type="entry name" value="Multidrug resistance protein D"/>
    <property type="match status" value="1"/>
</dbReference>
<feature type="domain" description="Major facilitator superfamily (MFS) profile" evidence="9">
    <location>
        <begin position="7"/>
        <end position="393"/>
    </location>
</feature>
<dbReference type="RefSeq" id="WP_172185166.1">
    <property type="nucleotide sequence ID" value="NZ_CAWPPK010000263.1"/>
</dbReference>
<comment type="similarity">
    <text evidence="2">Belongs to the major facilitator superfamily. Bcr/CmlA family.</text>
</comment>
<dbReference type="InterPro" id="IPR020846">
    <property type="entry name" value="MFS_dom"/>
</dbReference>
<proteinExistence type="inferred from homology"/>
<dbReference type="SUPFAM" id="SSF103473">
    <property type="entry name" value="MFS general substrate transporter"/>
    <property type="match status" value="1"/>
</dbReference>
<evidence type="ECO:0000313" key="11">
    <source>
        <dbReference type="Proteomes" id="UP000702425"/>
    </source>
</evidence>
<organism evidence="10 11">
    <name type="scientific">Microcoleus asticus IPMA8</name>
    <dbReference type="NCBI Taxonomy" id="2563858"/>
    <lineage>
        <taxon>Bacteria</taxon>
        <taxon>Bacillati</taxon>
        <taxon>Cyanobacteriota</taxon>
        <taxon>Cyanophyceae</taxon>
        <taxon>Oscillatoriophycideae</taxon>
        <taxon>Oscillatoriales</taxon>
        <taxon>Microcoleaceae</taxon>
        <taxon>Microcoleus</taxon>
        <taxon>Microcoleus asticus</taxon>
    </lineage>
</organism>
<dbReference type="PANTHER" id="PTHR23502:SF132">
    <property type="entry name" value="POLYAMINE TRANSPORTER 2-RELATED"/>
    <property type="match status" value="1"/>
</dbReference>
<feature type="transmembrane region" description="Helical" evidence="8">
    <location>
        <begin position="76"/>
        <end position="97"/>
    </location>
</feature>
<sequence>MRIKPNSLSFTVLLGLLAALPPLSIDMALPAFPTIGTSLDAPPAAVGLTLSLFMVGYATSQLAFGPFSERYGRRPVLLTGCVMFAFASAACAFAPSINALVAWRFFAGAGAGAGMTLMLAMVSDLFEGVTARAQLSYINLVMTIAPMIAPTIGGGVLAIANWRAIYGVLAVGGLVLILAIALGLDESIKSRDVNALKPHRLIENYLRVLSNRVCIGYALVNALSFGCMFAYVAGSPLVMLKVLGISKTTYGLLFASTAIGTMAGSFLSGQLNTRGVPPARLLGFGLALAATSAIALVVVSVSGAAQVLTLLPLLIINTFCYGLIAPNAIHNALHSVPEMAGSAAAIIGFLRMLAGALASALIGFFFDGHTVNVMSEVMALFAIASLATYTQLQFHK</sequence>
<reference evidence="10 11" key="1">
    <citation type="journal article" date="2020" name="Sci. Rep.">
        <title>A novel cyanobacterial geosmin producer, revising GeoA distribution and dispersion patterns in Bacteria.</title>
        <authorList>
            <person name="Churro C."/>
            <person name="Semedo-Aguiar A.P."/>
            <person name="Silva A.D."/>
            <person name="Pereira-Leal J.B."/>
            <person name="Leite R.B."/>
        </authorList>
    </citation>
    <scope>NUCLEOTIDE SEQUENCE [LARGE SCALE GENOMIC DNA]</scope>
    <source>
        <strain evidence="10 11">IPMA8</strain>
    </source>
</reference>
<dbReference type="InterPro" id="IPR011701">
    <property type="entry name" value="MFS"/>
</dbReference>
<keyword evidence="5 8" id="KW-0812">Transmembrane</keyword>
<evidence type="ECO:0000256" key="2">
    <source>
        <dbReference type="ARBA" id="ARBA00006236"/>
    </source>
</evidence>
<keyword evidence="11" id="KW-1185">Reference proteome</keyword>
<evidence type="ECO:0000256" key="3">
    <source>
        <dbReference type="ARBA" id="ARBA00022448"/>
    </source>
</evidence>
<keyword evidence="6 8" id="KW-1133">Transmembrane helix</keyword>
<dbReference type="CDD" id="cd17320">
    <property type="entry name" value="MFS_MdfA_MDR_like"/>
    <property type="match status" value="1"/>
</dbReference>
<feature type="transmembrane region" description="Helical" evidence="8">
    <location>
        <begin position="341"/>
        <end position="366"/>
    </location>
</feature>
<gene>
    <name evidence="10" type="primary">bcr_1</name>
    <name evidence="10" type="ORF">E5S67_00502</name>
</gene>
<accession>A0ABX2CQY0</accession>
<keyword evidence="4" id="KW-1003">Cell membrane</keyword>
<feature type="transmembrane region" description="Helical" evidence="8">
    <location>
        <begin position="138"/>
        <end position="159"/>
    </location>
</feature>
<dbReference type="Proteomes" id="UP000702425">
    <property type="component" value="Unassembled WGS sequence"/>
</dbReference>
<evidence type="ECO:0000313" key="10">
    <source>
        <dbReference type="EMBL" id="NQE32785.1"/>
    </source>
</evidence>
<comment type="caution">
    <text evidence="10">The sequence shown here is derived from an EMBL/GenBank/DDBJ whole genome shotgun (WGS) entry which is preliminary data.</text>
</comment>
<evidence type="ECO:0000256" key="7">
    <source>
        <dbReference type="ARBA" id="ARBA00023136"/>
    </source>
</evidence>
<keyword evidence="3" id="KW-0813">Transport</keyword>
<dbReference type="PANTHER" id="PTHR23502">
    <property type="entry name" value="MAJOR FACILITATOR SUPERFAMILY"/>
    <property type="match status" value="1"/>
</dbReference>
<protein>
    <submittedName>
        <fullName evidence="10">Bicyclomycin resistance protein</fullName>
    </submittedName>
</protein>
<dbReference type="Pfam" id="PF07690">
    <property type="entry name" value="MFS_1"/>
    <property type="match status" value="1"/>
</dbReference>
<feature type="transmembrane region" description="Helical" evidence="8">
    <location>
        <begin position="251"/>
        <end position="269"/>
    </location>
</feature>
<keyword evidence="7 8" id="KW-0472">Membrane</keyword>
<feature type="transmembrane region" description="Helical" evidence="8">
    <location>
        <begin position="281"/>
        <end position="301"/>
    </location>
</feature>
<feature type="transmembrane region" description="Helical" evidence="8">
    <location>
        <begin position="307"/>
        <end position="329"/>
    </location>
</feature>
<evidence type="ECO:0000256" key="8">
    <source>
        <dbReference type="SAM" id="Phobius"/>
    </source>
</evidence>
<evidence type="ECO:0000256" key="6">
    <source>
        <dbReference type="ARBA" id="ARBA00022989"/>
    </source>
</evidence>
<evidence type="ECO:0000256" key="5">
    <source>
        <dbReference type="ARBA" id="ARBA00022692"/>
    </source>
</evidence>
<feature type="transmembrane region" description="Helical" evidence="8">
    <location>
        <begin position="44"/>
        <end position="64"/>
    </location>
</feature>
<feature type="transmembrane region" description="Helical" evidence="8">
    <location>
        <begin position="165"/>
        <end position="184"/>
    </location>
</feature>